<evidence type="ECO:0000256" key="1">
    <source>
        <dbReference type="SAM" id="MobiDB-lite"/>
    </source>
</evidence>
<feature type="compositionally biased region" description="Low complexity" evidence="1">
    <location>
        <begin position="106"/>
        <end position="140"/>
    </location>
</feature>
<evidence type="ECO:0000313" key="2">
    <source>
        <dbReference type="EMBL" id="KAJ4476811.1"/>
    </source>
</evidence>
<evidence type="ECO:0000313" key="3">
    <source>
        <dbReference type="Proteomes" id="UP001150217"/>
    </source>
</evidence>
<dbReference type="EMBL" id="JANVFT010000069">
    <property type="protein sequence ID" value="KAJ4476811.1"/>
    <property type="molecule type" value="Genomic_DNA"/>
</dbReference>
<sequence>MGLNLDGSSNVQVQRLKDMHPVEEQEKLLQWADQYYAAHPYIPPEEVSRMLKAERDAKMDSPALIKQYMYSTHEQITGLTSMVGSVFNILSHGLPHVSSNIPPTTSQLPSSLVSMQSPSVSPTSSIPTISPTSLSSSTSAPLPPMSVSPSTSVPMPPTPSSPSTSVSRHSIPLSMLAPPSTSVLTPSMPWLSTLPLMTSTPSSSSMLAPMTSMALSSTLTPVTSLIPTIGPITLLAPPSVENDVMMTNTSSFSSTLRDNNITIADISPSALPSMVRKAHCSVEEKSFEIILANQKLLRFKYHDIPEPSLQLSFTHDIARLDRIWDDKGSHWDPMDCATVSSINGVPVALCYWQQIYKGKKDQHWDGIKGMWSEWRYVAERYWSITPEQFWSEFQTNAGEQMNWTAILERLQELRINRNEELAERAKAEYGPRFPELFSYRGKVMSKSSSIASRYLSLKNVT</sequence>
<comment type="caution">
    <text evidence="2">The sequence shown here is derived from an EMBL/GenBank/DDBJ whole genome shotgun (WGS) entry which is preliminary data.</text>
</comment>
<reference evidence="2" key="1">
    <citation type="submission" date="2022-08" db="EMBL/GenBank/DDBJ databases">
        <title>A Global Phylogenomic Analysis of the Shiitake Genus Lentinula.</title>
        <authorList>
            <consortium name="DOE Joint Genome Institute"/>
            <person name="Sierra-Patev S."/>
            <person name="Min B."/>
            <person name="Naranjo-Ortiz M."/>
            <person name="Looney B."/>
            <person name="Konkel Z."/>
            <person name="Slot J.C."/>
            <person name="Sakamoto Y."/>
            <person name="Steenwyk J.L."/>
            <person name="Rokas A."/>
            <person name="Carro J."/>
            <person name="Camarero S."/>
            <person name="Ferreira P."/>
            <person name="Molpeceres G."/>
            <person name="Ruiz-Duenas F.J."/>
            <person name="Serrano A."/>
            <person name="Henrissat B."/>
            <person name="Drula E."/>
            <person name="Hughes K.W."/>
            <person name="Mata J.L."/>
            <person name="Ishikawa N.K."/>
            <person name="Vargas-Isla R."/>
            <person name="Ushijima S."/>
            <person name="Smith C.A."/>
            <person name="Ahrendt S."/>
            <person name="Andreopoulos W."/>
            <person name="He G."/>
            <person name="Labutti K."/>
            <person name="Lipzen A."/>
            <person name="Ng V."/>
            <person name="Riley R."/>
            <person name="Sandor L."/>
            <person name="Barry K."/>
            <person name="Martinez A.T."/>
            <person name="Xiao Y."/>
            <person name="Gibbons J.G."/>
            <person name="Terashima K."/>
            <person name="Grigoriev I.V."/>
            <person name="Hibbett D.S."/>
        </authorList>
    </citation>
    <scope>NUCLEOTIDE SEQUENCE</scope>
    <source>
        <strain evidence="2">RHP3577 ss4</strain>
    </source>
</reference>
<name>A0ABQ8V730_9AGAR</name>
<gene>
    <name evidence="2" type="ORF">C8R41DRAFT_963939</name>
</gene>
<dbReference type="Proteomes" id="UP001150217">
    <property type="component" value="Unassembled WGS sequence"/>
</dbReference>
<keyword evidence="3" id="KW-1185">Reference proteome</keyword>
<accession>A0ABQ8V730</accession>
<proteinExistence type="predicted"/>
<feature type="region of interest" description="Disordered" evidence="1">
    <location>
        <begin position="100"/>
        <end position="172"/>
    </location>
</feature>
<feature type="non-terminal residue" evidence="2">
    <location>
        <position position="1"/>
    </location>
</feature>
<protein>
    <submittedName>
        <fullName evidence="2">Uncharacterized protein</fullName>
    </submittedName>
</protein>
<organism evidence="2 3">
    <name type="scientific">Lentinula lateritia</name>
    <dbReference type="NCBI Taxonomy" id="40482"/>
    <lineage>
        <taxon>Eukaryota</taxon>
        <taxon>Fungi</taxon>
        <taxon>Dikarya</taxon>
        <taxon>Basidiomycota</taxon>
        <taxon>Agaricomycotina</taxon>
        <taxon>Agaricomycetes</taxon>
        <taxon>Agaricomycetidae</taxon>
        <taxon>Agaricales</taxon>
        <taxon>Marasmiineae</taxon>
        <taxon>Omphalotaceae</taxon>
        <taxon>Lentinula</taxon>
    </lineage>
</organism>